<accession>A0ABU0K5N8</accession>
<keyword evidence="2" id="KW-1185">Reference proteome</keyword>
<dbReference type="PANTHER" id="PTHR41260:SF1">
    <property type="entry name" value="PROTEIN ECSC"/>
    <property type="match status" value="1"/>
</dbReference>
<dbReference type="Pfam" id="PF12787">
    <property type="entry name" value="EcsC"/>
    <property type="match status" value="1"/>
</dbReference>
<dbReference type="PANTHER" id="PTHR41260">
    <property type="entry name" value="PROTEIN ECSC"/>
    <property type="match status" value="1"/>
</dbReference>
<name>A0ABU0K5N8_9BACL</name>
<dbReference type="InterPro" id="IPR024787">
    <property type="entry name" value="EcsC"/>
</dbReference>
<organism evidence="1 2">
    <name type="scientific">Guptibacillus hwajinpoensis</name>
    <dbReference type="NCBI Taxonomy" id="208199"/>
    <lineage>
        <taxon>Bacteria</taxon>
        <taxon>Bacillati</taxon>
        <taxon>Bacillota</taxon>
        <taxon>Bacilli</taxon>
        <taxon>Bacillales</taxon>
        <taxon>Guptibacillaceae</taxon>
        <taxon>Guptibacillus</taxon>
    </lineage>
</organism>
<protein>
    <submittedName>
        <fullName evidence="1">Uncharacterized protein (DUF697 family)</fullName>
    </submittedName>
</protein>
<reference evidence="1" key="1">
    <citation type="submission" date="2023-07" db="EMBL/GenBank/DDBJ databases">
        <title>Genomic Encyclopedia of Type Strains, Phase IV (KMG-IV): sequencing the most valuable type-strain genomes for metagenomic binning, comparative biology and taxonomic classification.</title>
        <authorList>
            <person name="Goeker M."/>
        </authorList>
    </citation>
    <scope>NUCLEOTIDE SEQUENCE [LARGE SCALE GENOMIC DNA]</scope>
    <source>
        <strain evidence="1">JSM 076093</strain>
    </source>
</reference>
<dbReference type="Proteomes" id="UP001226720">
    <property type="component" value="Unassembled WGS sequence"/>
</dbReference>
<gene>
    <name evidence="1" type="ORF">QO000_003649</name>
</gene>
<dbReference type="GeneID" id="301328638"/>
<sequence length="251" mass="28942">MNNYRSEVEEELESWARKMNRKSSVVSRAAKKVQNRINNVIPERVHKVVTGSIKTMVQGVLAGNTYAVKVPEQHLSLRSRDTLANHSIQTYKRIAAVEGAGTGAGGILLGIADFPLLLSIKIKFLFDIASIYGFDAKQFEERVFILYIFQLAFSSDETRKDVYERIQNWDQSSLQKEVRETFNEHDWKSFQLEYRDYIDFPKLLQMIPGFGAIVGAYVNYHFIDWLGETAINAYRQRLIQLEEHNKETPAE</sequence>
<dbReference type="EMBL" id="JAUSWM010000009">
    <property type="protein sequence ID" value="MDQ0484663.1"/>
    <property type="molecule type" value="Genomic_DNA"/>
</dbReference>
<comment type="caution">
    <text evidence="1">The sequence shown here is derived from an EMBL/GenBank/DDBJ whole genome shotgun (WGS) entry which is preliminary data.</text>
</comment>
<dbReference type="RefSeq" id="WP_301552922.1">
    <property type="nucleotide sequence ID" value="NZ_JAQRMZ010000012.1"/>
</dbReference>
<evidence type="ECO:0000313" key="1">
    <source>
        <dbReference type="EMBL" id="MDQ0484663.1"/>
    </source>
</evidence>
<evidence type="ECO:0000313" key="2">
    <source>
        <dbReference type="Proteomes" id="UP001226720"/>
    </source>
</evidence>
<proteinExistence type="predicted"/>